<reference evidence="1 2" key="1">
    <citation type="journal article" date="2009" name="J. Bacteriol.">
        <title>Complete genome sequence of the anaerobic, protein-degrading hyperthermophilic crenarchaeon Desulfurococcus kamchatkensis.</title>
        <authorList>
            <person name="Ravin N.V."/>
            <person name="Mardanov A.V."/>
            <person name="Beletsky A.V."/>
            <person name="Kublanov I.V."/>
            <person name="Kolganova T.V."/>
            <person name="Lebedinsky A.V."/>
            <person name="Chernyh N.A."/>
            <person name="Bonch-Osmolovskaya E.A."/>
            <person name="Skryabin K.G."/>
        </authorList>
    </citation>
    <scope>NUCLEOTIDE SEQUENCE [LARGE SCALE GENOMIC DNA]</scope>
    <source>
        <strain evidence="2">DSM 18924 / JCM 16383 / VKM B-2413 / 1221n</strain>
    </source>
</reference>
<accession>B8D582</accession>
<evidence type="ECO:0000313" key="1">
    <source>
        <dbReference type="EMBL" id="ACL11263.1"/>
    </source>
</evidence>
<sequence>MQGLSDRLRLASRRDVELRVRDLLHFYSKEYGSAIFVGERTYTPRSLVLTQGFIESDKLGLVLRSVLFGMYQVPIIVVTGLGGLHYVVDGHHRVIVYAWLGWRIPGLTILVPKYRPKLAKSIIELDSVNPVDTPQELICWRHIVNTVRFLEKQYNTLARIWVETISITLLKPTQPPIPGPEPHALSLHCPPLIYKYNQEYFVIDGHHRICREVLSSGKEVKALVFTIGNLEIGLLKTARMLGYDEFNEKYCSGG</sequence>
<dbReference type="eggNOG" id="arCOG00622">
    <property type="taxonomic scope" value="Archaea"/>
</dbReference>
<name>B8D582_DESA1</name>
<dbReference type="AlphaFoldDB" id="B8D582"/>
<proteinExistence type="predicted"/>
<dbReference type="InterPro" id="IPR036086">
    <property type="entry name" value="ParB/Sulfiredoxin_sf"/>
</dbReference>
<evidence type="ECO:0000313" key="2">
    <source>
        <dbReference type="Proteomes" id="UP000006903"/>
    </source>
</evidence>
<organism evidence="1 2">
    <name type="scientific">Desulfurococcus amylolyticus (strain DSM 18924 / JCM 16383 / VKM B-2413 / 1221n)</name>
    <name type="common">Desulfurococcus kamchatkensis</name>
    <dbReference type="NCBI Taxonomy" id="490899"/>
    <lineage>
        <taxon>Archaea</taxon>
        <taxon>Thermoproteota</taxon>
        <taxon>Thermoprotei</taxon>
        <taxon>Desulfurococcales</taxon>
        <taxon>Desulfurococcaceae</taxon>
        <taxon>Desulfurococcus</taxon>
    </lineage>
</organism>
<dbReference type="SUPFAM" id="SSF110849">
    <property type="entry name" value="ParB/Sulfiredoxin"/>
    <property type="match status" value="2"/>
</dbReference>
<dbReference type="KEGG" id="dka:DKAM_0937"/>
<dbReference type="STRING" id="490899.DKAM_0937"/>
<gene>
    <name evidence="1" type="ordered locus">DKAM_0937</name>
</gene>
<dbReference type="EMBL" id="CP001140">
    <property type="protein sequence ID" value="ACL11263.1"/>
    <property type="molecule type" value="Genomic_DNA"/>
</dbReference>
<dbReference type="HOGENOM" id="CLU_1092466_0_0_2"/>
<protein>
    <submittedName>
        <fullName evidence="1">ParB domain protein nuclease</fullName>
    </submittedName>
</protein>
<dbReference type="Proteomes" id="UP000006903">
    <property type="component" value="Chromosome"/>
</dbReference>
<dbReference type="GeneID" id="7171066"/>
<dbReference type="RefSeq" id="WP_012608604.1">
    <property type="nucleotide sequence ID" value="NC_011766.1"/>
</dbReference>